<name>A0A9W7X7U3_9POAL</name>
<evidence type="ECO:0000313" key="3">
    <source>
        <dbReference type="Proteomes" id="UP001164776"/>
    </source>
</evidence>
<evidence type="ECO:0000256" key="1">
    <source>
        <dbReference type="SAM" id="MobiDB-lite"/>
    </source>
</evidence>
<feature type="compositionally biased region" description="Basic and acidic residues" evidence="1">
    <location>
        <begin position="1"/>
        <end position="11"/>
    </location>
</feature>
<reference evidence="2 3" key="1">
    <citation type="submission" date="2022-10" db="EMBL/GenBank/DDBJ databases">
        <title>WGS assembly of Paspalum vaginatum 540-79.</title>
        <authorList>
            <person name="Sun G."/>
            <person name="Wase N."/>
            <person name="Shu S."/>
            <person name="Jenkins J."/>
            <person name="Zhou B."/>
            <person name="Torres-Rodriguez J."/>
            <person name="Chen C."/>
            <person name="Sandor L."/>
            <person name="Plott C."/>
            <person name="Yoshinga Y."/>
            <person name="Daum C."/>
            <person name="Qi P."/>
            <person name="Barry K."/>
            <person name="Lipzen A."/>
            <person name="Berry L."/>
            <person name="Pedersen C."/>
            <person name="Gottilla T."/>
            <person name="Foltz A."/>
            <person name="Yu H."/>
            <person name="O'Malley R."/>
            <person name="Zhang C."/>
            <person name="Devos K."/>
            <person name="Sigmon B."/>
            <person name="Yu B."/>
            <person name="Obata T."/>
            <person name="Schmutz J."/>
            <person name="Schnable J."/>
        </authorList>
    </citation>
    <scope>NUCLEOTIDE SEQUENCE [LARGE SCALE GENOMIC DNA]</scope>
    <source>
        <strain evidence="3">cv. 540-79</strain>
    </source>
</reference>
<accession>A0A9W7X7U3</accession>
<dbReference type="EMBL" id="MU629864">
    <property type="protein sequence ID" value="KAJ1254893.1"/>
    <property type="molecule type" value="Genomic_DNA"/>
</dbReference>
<keyword evidence="3" id="KW-1185">Reference proteome</keyword>
<dbReference type="AlphaFoldDB" id="A0A9W7X7U3"/>
<evidence type="ECO:0000313" key="2">
    <source>
        <dbReference type="EMBL" id="KAJ1254893.1"/>
    </source>
</evidence>
<sequence length="170" mass="17941">MTAATRGDRSAGAEGPVGAEAWPERRSGGSPRRRGRSGGRLTAAGRRGRSGVHRCPGLSPTGALSSSSLARTATAADPPPFFPMCSSSVAPLLLPVREQQASEGSSPVLPSFRPRTQQQWQIFFPISICAAAGKQQVLLPLCFSPTDAAQEIAYESATRRQPALTKSYSF</sequence>
<dbReference type="Proteomes" id="UP001164776">
    <property type="component" value="Unassembled WGS sequence"/>
</dbReference>
<feature type="compositionally biased region" description="Low complexity" evidence="1">
    <location>
        <begin position="63"/>
        <end position="76"/>
    </location>
</feature>
<organism evidence="2 3">
    <name type="scientific">Paspalum vaginatum</name>
    <name type="common">seashore paspalum</name>
    <dbReference type="NCBI Taxonomy" id="158149"/>
    <lineage>
        <taxon>Eukaryota</taxon>
        <taxon>Viridiplantae</taxon>
        <taxon>Streptophyta</taxon>
        <taxon>Embryophyta</taxon>
        <taxon>Tracheophyta</taxon>
        <taxon>Spermatophyta</taxon>
        <taxon>Magnoliopsida</taxon>
        <taxon>Liliopsida</taxon>
        <taxon>Poales</taxon>
        <taxon>Poaceae</taxon>
        <taxon>PACMAD clade</taxon>
        <taxon>Panicoideae</taxon>
        <taxon>Andropogonodae</taxon>
        <taxon>Paspaleae</taxon>
        <taxon>Paspalinae</taxon>
        <taxon>Paspalum</taxon>
    </lineage>
</organism>
<feature type="region of interest" description="Disordered" evidence="1">
    <location>
        <begin position="1"/>
        <end position="77"/>
    </location>
</feature>
<comment type="caution">
    <text evidence="2">The sequence shown here is derived from an EMBL/GenBank/DDBJ whole genome shotgun (WGS) entry which is preliminary data.</text>
</comment>
<gene>
    <name evidence="2" type="ORF">BS78_K310300</name>
</gene>
<proteinExistence type="predicted"/>
<protein>
    <submittedName>
        <fullName evidence="2">Uncharacterized protein</fullName>
    </submittedName>
</protein>